<dbReference type="Proteomes" id="UP000600918">
    <property type="component" value="Unassembled WGS sequence"/>
</dbReference>
<evidence type="ECO:0000313" key="3">
    <source>
        <dbReference type="Proteomes" id="UP000600918"/>
    </source>
</evidence>
<accession>A0A836ULG5</accession>
<feature type="region of interest" description="Disordered" evidence="1">
    <location>
        <begin position="1"/>
        <end position="51"/>
    </location>
</feature>
<organism evidence="2 3">
    <name type="scientific">Vespula pensylvanica</name>
    <name type="common">Western yellow jacket</name>
    <name type="synonym">Wasp</name>
    <dbReference type="NCBI Taxonomy" id="30213"/>
    <lineage>
        <taxon>Eukaryota</taxon>
        <taxon>Metazoa</taxon>
        <taxon>Ecdysozoa</taxon>
        <taxon>Arthropoda</taxon>
        <taxon>Hexapoda</taxon>
        <taxon>Insecta</taxon>
        <taxon>Pterygota</taxon>
        <taxon>Neoptera</taxon>
        <taxon>Endopterygota</taxon>
        <taxon>Hymenoptera</taxon>
        <taxon>Apocrita</taxon>
        <taxon>Aculeata</taxon>
        <taxon>Vespoidea</taxon>
        <taxon>Vespidae</taxon>
        <taxon>Vespinae</taxon>
        <taxon>Vespula</taxon>
    </lineage>
</organism>
<dbReference type="AlphaFoldDB" id="A0A836ULG5"/>
<proteinExistence type="predicted"/>
<evidence type="ECO:0000256" key="1">
    <source>
        <dbReference type="SAM" id="MobiDB-lite"/>
    </source>
</evidence>
<feature type="compositionally biased region" description="Basic and acidic residues" evidence="1">
    <location>
        <begin position="31"/>
        <end position="49"/>
    </location>
</feature>
<dbReference type="EMBL" id="JACSDY010000014">
    <property type="protein sequence ID" value="KAF7409034.1"/>
    <property type="molecule type" value="Genomic_DNA"/>
</dbReference>
<comment type="caution">
    <text evidence="2">The sequence shown here is derived from an EMBL/GenBank/DDBJ whole genome shotgun (WGS) entry which is preliminary data.</text>
</comment>
<evidence type="ECO:0000313" key="2">
    <source>
        <dbReference type="EMBL" id="KAF7409034.1"/>
    </source>
</evidence>
<protein>
    <submittedName>
        <fullName evidence="2">Uncharacterized protein</fullName>
    </submittedName>
</protein>
<reference evidence="2" key="1">
    <citation type="journal article" date="2020" name="G3 (Bethesda)">
        <title>High-Quality Assemblies for Three Invasive Social Wasps from the &lt;i&gt;Vespula&lt;/i&gt; Genus.</title>
        <authorList>
            <person name="Harrop T.W.R."/>
            <person name="Guhlin J."/>
            <person name="McLaughlin G.M."/>
            <person name="Permina E."/>
            <person name="Stockwell P."/>
            <person name="Gilligan J."/>
            <person name="Le Lec M.F."/>
            <person name="Gruber M.A.M."/>
            <person name="Quinn O."/>
            <person name="Lovegrove M."/>
            <person name="Duncan E.J."/>
            <person name="Remnant E.J."/>
            <person name="Van Eeckhoven J."/>
            <person name="Graham B."/>
            <person name="Knapp R.A."/>
            <person name="Langford K.W."/>
            <person name="Kronenberg Z."/>
            <person name="Press M.O."/>
            <person name="Eacker S.M."/>
            <person name="Wilson-Rankin E.E."/>
            <person name="Purcell J."/>
            <person name="Lester P.J."/>
            <person name="Dearden P.K."/>
        </authorList>
    </citation>
    <scope>NUCLEOTIDE SEQUENCE</scope>
    <source>
        <strain evidence="2">Volc-1</strain>
    </source>
</reference>
<keyword evidence="3" id="KW-1185">Reference proteome</keyword>
<name>A0A836ULG5_VESPE</name>
<gene>
    <name evidence="2" type="ORF">H0235_013886</name>
</gene>
<sequence>MEKKECKSGSKIGDGGAQVDVNKKIQSVKNRRVDGRKEERENEREERPRRGQYYPQIISKVIADRCRLGVVE</sequence>